<dbReference type="GO" id="GO:0004351">
    <property type="term" value="F:glutamate decarboxylase activity"/>
    <property type="evidence" value="ECO:0007669"/>
    <property type="project" value="TreeGrafter"/>
</dbReference>
<dbReference type="InterPro" id="IPR002129">
    <property type="entry name" value="PyrdxlP-dep_de-COase"/>
</dbReference>
<reference evidence="7 8" key="2">
    <citation type="submission" date="2018-11" db="EMBL/GenBank/DDBJ databases">
        <authorList>
            <consortium name="Pathogen Informatics"/>
        </authorList>
    </citation>
    <scope>NUCLEOTIDE SEQUENCE [LARGE SCALE GENOMIC DNA]</scope>
</reference>
<comment type="similarity">
    <text evidence="2 6">Belongs to the group II decarboxylase family.</text>
</comment>
<evidence type="ECO:0000256" key="4">
    <source>
        <dbReference type="ARBA" id="ARBA00022898"/>
    </source>
</evidence>
<evidence type="ECO:0000256" key="6">
    <source>
        <dbReference type="RuleBase" id="RU000382"/>
    </source>
</evidence>
<evidence type="ECO:0000313" key="7">
    <source>
        <dbReference type="EMBL" id="VDO54766.1"/>
    </source>
</evidence>
<dbReference type="PANTHER" id="PTHR45677">
    <property type="entry name" value="GLUTAMATE DECARBOXYLASE-RELATED"/>
    <property type="match status" value="1"/>
</dbReference>
<proteinExistence type="inferred from homology"/>
<dbReference type="STRING" id="42155.A0A0R3RC43"/>
<gene>
    <name evidence="7" type="ORF">BTMF_LOCUS15581</name>
</gene>
<organism evidence="9">
    <name type="scientific">Brugia timori</name>
    <dbReference type="NCBI Taxonomy" id="42155"/>
    <lineage>
        <taxon>Eukaryota</taxon>
        <taxon>Metazoa</taxon>
        <taxon>Ecdysozoa</taxon>
        <taxon>Nematoda</taxon>
        <taxon>Chromadorea</taxon>
        <taxon>Rhabditida</taxon>
        <taxon>Spirurina</taxon>
        <taxon>Spiruromorpha</taxon>
        <taxon>Filarioidea</taxon>
        <taxon>Onchocercidae</taxon>
        <taxon>Brugia</taxon>
    </lineage>
</organism>
<dbReference type="SUPFAM" id="SSF53383">
    <property type="entry name" value="PLP-dependent transferases"/>
    <property type="match status" value="1"/>
</dbReference>
<evidence type="ECO:0000256" key="1">
    <source>
        <dbReference type="ARBA" id="ARBA00001933"/>
    </source>
</evidence>
<dbReference type="EMBL" id="UZAG01022798">
    <property type="protein sequence ID" value="VDO54766.1"/>
    <property type="molecule type" value="Genomic_DNA"/>
</dbReference>
<dbReference type="Proteomes" id="UP000280834">
    <property type="component" value="Unassembled WGS sequence"/>
</dbReference>
<keyword evidence="4 6" id="KW-0663">Pyridoxal phosphate</keyword>
<dbReference type="GO" id="GO:0009449">
    <property type="term" value="P:gamma-aminobutyric acid biosynthetic process"/>
    <property type="evidence" value="ECO:0007669"/>
    <property type="project" value="TreeGrafter"/>
</dbReference>
<dbReference type="InterPro" id="IPR015421">
    <property type="entry name" value="PyrdxlP-dep_Trfase_major"/>
</dbReference>
<evidence type="ECO:0000256" key="2">
    <source>
        <dbReference type="ARBA" id="ARBA00009533"/>
    </source>
</evidence>
<dbReference type="Pfam" id="PF00282">
    <property type="entry name" value="Pyridoxal_deC"/>
    <property type="match status" value="1"/>
</dbReference>
<evidence type="ECO:0000313" key="9">
    <source>
        <dbReference type="WBParaSite" id="BTMF_0001761201-mRNA-1"/>
    </source>
</evidence>
<dbReference type="Gene3D" id="3.40.640.10">
    <property type="entry name" value="Type I PLP-dependent aspartate aminotransferase-like (Major domain)"/>
    <property type="match status" value="1"/>
</dbReference>
<name>A0A0R3RC43_9BILA</name>
<comment type="cofactor">
    <cofactor evidence="1 6">
        <name>pyridoxal 5'-phosphate</name>
        <dbReference type="ChEBI" id="CHEBI:597326"/>
    </cofactor>
</comment>
<sequence length="120" mass="13195">MEKEVTKKMAELIGWQDSDAIFAPGGAISNLYAMNAARHSRFPRCKPLGQSDLPTLCTFTSEDSHYSIKGAAAVMGIGTDNCFSIPTDPSGRMIPEALEQRIIQCKKDGKIYLNNNFSYT</sequence>
<dbReference type="GO" id="GO:0005737">
    <property type="term" value="C:cytoplasm"/>
    <property type="evidence" value="ECO:0007669"/>
    <property type="project" value="TreeGrafter"/>
</dbReference>
<dbReference type="GO" id="GO:0030170">
    <property type="term" value="F:pyridoxal phosphate binding"/>
    <property type="evidence" value="ECO:0007669"/>
    <property type="project" value="InterPro"/>
</dbReference>
<dbReference type="InterPro" id="IPR015424">
    <property type="entry name" value="PyrdxlP-dep_Trfase"/>
</dbReference>
<dbReference type="PANTHER" id="PTHR45677:SF10">
    <property type="entry name" value="GLUTAMATE DECARBOXYLASE"/>
    <property type="match status" value="1"/>
</dbReference>
<keyword evidence="5 6" id="KW-0456">Lyase</keyword>
<protein>
    <submittedName>
        <fullName evidence="9">Histidine decarboxylase</fullName>
    </submittedName>
</protein>
<keyword evidence="3" id="KW-0210">Decarboxylase</keyword>
<dbReference type="AlphaFoldDB" id="A0A0R3RC43"/>
<dbReference type="WBParaSite" id="BTMF_0001761201-mRNA-1">
    <property type="protein sequence ID" value="BTMF_0001761201-mRNA-1"/>
    <property type="gene ID" value="BTMF_0001761201"/>
</dbReference>
<evidence type="ECO:0000256" key="3">
    <source>
        <dbReference type="ARBA" id="ARBA00022793"/>
    </source>
</evidence>
<accession>A0A0R3RC43</accession>
<evidence type="ECO:0000256" key="5">
    <source>
        <dbReference type="ARBA" id="ARBA00023239"/>
    </source>
</evidence>
<evidence type="ECO:0000313" key="8">
    <source>
        <dbReference type="Proteomes" id="UP000280834"/>
    </source>
</evidence>
<keyword evidence="8" id="KW-1185">Reference proteome</keyword>
<reference evidence="9" key="1">
    <citation type="submission" date="2017-02" db="UniProtKB">
        <authorList>
            <consortium name="WormBaseParasite"/>
        </authorList>
    </citation>
    <scope>IDENTIFICATION</scope>
</reference>